<organism evidence="3 4">
    <name type="scientific">Brevibacillus brevis</name>
    <name type="common">Bacillus brevis</name>
    <dbReference type="NCBI Taxonomy" id="1393"/>
    <lineage>
        <taxon>Bacteria</taxon>
        <taxon>Bacillati</taxon>
        <taxon>Bacillota</taxon>
        <taxon>Bacilli</taxon>
        <taxon>Bacillales</taxon>
        <taxon>Paenibacillaceae</taxon>
        <taxon>Brevibacillus</taxon>
    </lineage>
</organism>
<evidence type="ECO:0000313" key="3">
    <source>
        <dbReference type="EMBL" id="WNC12771.1"/>
    </source>
</evidence>
<gene>
    <name evidence="3" type="ORF">RGB73_18800</name>
</gene>
<dbReference type="RefSeq" id="WP_310764289.1">
    <property type="nucleotide sequence ID" value="NZ_CP134050.1"/>
</dbReference>
<protein>
    <recommendedName>
        <fullName evidence="5">Biopolymer transporter Tol</fullName>
    </recommendedName>
</protein>
<comment type="similarity">
    <text evidence="1">Belongs to the TolB family.</text>
</comment>
<dbReference type="Proteomes" id="UP001256827">
    <property type="component" value="Chromosome"/>
</dbReference>
<dbReference type="Gene3D" id="2.120.10.30">
    <property type="entry name" value="TolB, C-terminal domain"/>
    <property type="match status" value="1"/>
</dbReference>
<keyword evidence="4" id="KW-1185">Reference proteome</keyword>
<feature type="chain" id="PRO_5045859465" description="Biopolymer transporter Tol" evidence="2">
    <location>
        <begin position="28"/>
        <end position="453"/>
    </location>
</feature>
<dbReference type="InterPro" id="IPR011042">
    <property type="entry name" value="6-blade_b-propeller_TolB-like"/>
</dbReference>
<dbReference type="InterPro" id="IPR011659">
    <property type="entry name" value="WD40"/>
</dbReference>
<evidence type="ECO:0008006" key="5">
    <source>
        <dbReference type="Google" id="ProtNLM"/>
    </source>
</evidence>
<accession>A0ABY9T0H5</accession>
<dbReference type="PANTHER" id="PTHR36842:SF1">
    <property type="entry name" value="PROTEIN TOLB"/>
    <property type="match status" value="1"/>
</dbReference>
<keyword evidence="2" id="KW-0732">Signal</keyword>
<sequence>MRKKWSGWMWAVTIAAALAASAGQVQAQEQQRTQQPLRVGKEAVPAKIAFTNQGHLWLLDGRDSGALPKQLTTDGVSEIVGWSADGKWLLYVKHSGEDTYATPGYLWAVRENGTGAFQVDDRPVMDQPKWSPVARQVAYFVNTGSVDNPKQLFLVKELQDSQAKEVLSTAPDFVDFSWMPDGKQLLVSTAAERNRAMALSLRDLSGKQAASYPIAAPPNVDEGIYAWAPRAMAVSPDGAHVGYYVQYNSGSLSADGVPIQLFDLSHPKKKSTELGTGLINPDWLTWSPDGKKLAFIEGTDRMATSGKHLKLADPSGKVISISQPDMVDGAPAWTRSAPYSLFFTRGKGTEYHYDPKKVMVPGQRIWQQAGDAAAKPVTQGSESTADYFPHPSPAGDEVLFVRLDTPERGSLFLSAQGKESEVLRHVTGEIGFYANYTPQWISVYWEGKPQPQP</sequence>
<evidence type="ECO:0000256" key="2">
    <source>
        <dbReference type="SAM" id="SignalP"/>
    </source>
</evidence>
<dbReference type="EMBL" id="CP134050">
    <property type="protein sequence ID" value="WNC12771.1"/>
    <property type="molecule type" value="Genomic_DNA"/>
</dbReference>
<evidence type="ECO:0000313" key="4">
    <source>
        <dbReference type="Proteomes" id="UP001256827"/>
    </source>
</evidence>
<dbReference type="PANTHER" id="PTHR36842">
    <property type="entry name" value="PROTEIN TOLB HOMOLOG"/>
    <property type="match status" value="1"/>
</dbReference>
<dbReference type="Pfam" id="PF07676">
    <property type="entry name" value="PD40"/>
    <property type="match status" value="1"/>
</dbReference>
<name>A0ABY9T0H5_BREBE</name>
<reference evidence="3 4" key="1">
    <citation type="submission" date="2023-09" db="EMBL/GenBank/DDBJ databases">
        <title>Complete Genome and Methylome dissection of Bacillus brevis NEB573 original source of BbsI restriction endonuclease.</title>
        <authorList>
            <person name="Fomenkov A."/>
            <person name="Roberts R.D."/>
        </authorList>
    </citation>
    <scope>NUCLEOTIDE SEQUENCE [LARGE SCALE GENOMIC DNA]</scope>
    <source>
        <strain evidence="3 4">NEB573</strain>
    </source>
</reference>
<dbReference type="SUPFAM" id="SSF82171">
    <property type="entry name" value="DPP6 N-terminal domain-like"/>
    <property type="match status" value="1"/>
</dbReference>
<proteinExistence type="inferred from homology"/>
<feature type="signal peptide" evidence="2">
    <location>
        <begin position="1"/>
        <end position="27"/>
    </location>
</feature>
<evidence type="ECO:0000256" key="1">
    <source>
        <dbReference type="ARBA" id="ARBA00009820"/>
    </source>
</evidence>